<keyword evidence="4" id="KW-1185">Reference proteome</keyword>
<dbReference type="InterPro" id="IPR055170">
    <property type="entry name" value="GFO_IDH_MocA-like_dom"/>
</dbReference>
<dbReference type="SUPFAM" id="SSF51735">
    <property type="entry name" value="NAD(P)-binding Rossmann-fold domains"/>
    <property type="match status" value="1"/>
</dbReference>
<dbReference type="Gene3D" id="3.40.50.720">
    <property type="entry name" value="NAD(P)-binding Rossmann-like Domain"/>
    <property type="match status" value="1"/>
</dbReference>
<dbReference type="Gene3D" id="3.30.360.10">
    <property type="entry name" value="Dihydrodipicolinate Reductase, domain 2"/>
    <property type="match status" value="1"/>
</dbReference>
<evidence type="ECO:0000259" key="1">
    <source>
        <dbReference type="Pfam" id="PF01408"/>
    </source>
</evidence>
<feature type="domain" description="Gfo/Idh/MocA-like oxidoreductase N-terminal" evidence="1">
    <location>
        <begin position="3"/>
        <end position="118"/>
    </location>
</feature>
<dbReference type="EMBL" id="QXHD01000004">
    <property type="protein sequence ID" value="NEZ58825.1"/>
    <property type="molecule type" value="Genomic_DNA"/>
</dbReference>
<dbReference type="GO" id="GO:0000166">
    <property type="term" value="F:nucleotide binding"/>
    <property type="evidence" value="ECO:0007669"/>
    <property type="project" value="InterPro"/>
</dbReference>
<evidence type="ECO:0000313" key="4">
    <source>
        <dbReference type="Proteomes" id="UP000481033"/>
    </source>
</evidence>
<dbReference type="SUPFAM" id="SSF55347">
    <property type="entry name" value="Glyceraldehyde-3-phosphate dehydrogenase-like, C-terminal domain"/>
    <property type="match status" value="1"/>
</dbReference>
<protein>
    <submittedName>
        <fullName evidence="3">Gfo/Idh/MocA family oxidoreductase</fullName>
    </submittedName>
</protein>
<comment type="caution">
    <text evidence="3">The sequence shown here is derived from an EMBL/GenBank/DDBJ whole genome shotgun (WGS) entry which is preliminary data.</text>
</comment>
<dbReference type="InterPro" id="IPR051450">
    <property type="entry name" value="Gfo/Idh/MocA_Oxidoreductases"/>
</dbReference>
<dbReference type="InterPro" id="IPR000683">
    <property type="entry name" value="Gfo/Idh/MocA-like_OxRdtase_N"/>
</dbReference>
<accession>A0A6M0RRF0</accession>
<evidence type="ECO:0000313" key="3">
    <source>
        <dbReference type="EMBL" id="NEZ58825.1"/>
    </source>
</evidence>
<dbReference type="Proteomes" id="UP000481033">
    <property type="component" value="Unassembled WGS sequence"/>
</dbReference>
<dbReference type="PANTHER" id="PTHR43377:SF6">
    <property type="entry name" value="GFO_IDH_MOCA-LIKE OXIDOREDUCTASE N-TERMINAL DOMAIN-CONTAINING PROTEIN"/>
    <property type="match status" value="1"/>
</dbReference>
<evidence type="ECO:0000259" key="2">
    <source>
        <dbReference type="Pfam" id="PF22725"/>
    </source>
</evidence>
<reference evidence="3 4" key="1">
    <citation type="journal article" date="2020" name="Microb. Ecol.">
        <title>Ecogenomics of the Marine Benthic Filamentous Cyanobacterium Adonisia.</title>
        <authorList>
            <person name="Walter J.M."/>
            <person name="Coutinho F.H."/>
            <person name="Leomil L."/>
            <person name="Hargreaves P.I."/>
            <person name="Campeao M.E."/>
            <person name="Vieira V.V."/>
            <person name="Silva B.S."/>
            <person name="Fistarol G.O."/>
            <person name="Salomon P.S."/>
            <person name="Sawabe T."/>
            <person name="Mino S."/>
            <person name="Hosokawa M."/>
            <person name="Miyashita H."/>
            <person name="Maruyama F."/>
            <person name="van Verk M.C."/>
            <person name="Dutilh B.E."/>
            <person name="Thompson C.C."/>
            <person name="Thompson F.L."/>
        </authorList>
    </citation>
    <scope>NUCLEOTIDE SEQUENCE [LARGE SCALE GENOMIC DNA]</scope>
    <source>
        <strain evidence="3 4">CCMR0081</strain>
    </source>
</reference>
<dbReference type="AlphaFoldDB" id="A0A6M0RRF0"/>
<sequence length="314" mass="35036">MTQVIVVGSGHWGKNLIRNFYELGSLAGVVEVSPPLQQRVQTKYPDVPLFTNFQEALATNVSAIVLATPAPTHYSLALAALKAGKDVFVEKPMTLRAEDARELATYADDHDQILMVGHLLLYQPAIDWIRNYLKSGKAGQVNHVATHRLNLGKVRTMENVWWSFAPHDVSIILDLLDNPPIQTIQASGVSRLQTNIADEVHVDLTFESGQTAHLHCSWQWPLKQRGLVVIADKQMVVYDEIQQVVTIHNKQINSQLEAIDDGITIVDIADEQPLKLECQHFLDCLKTRQQPHSDGWNGVAVVNILENVQEVLNG</sequence>
<dbReference type="RefSeq" id="WP_163701734.1">
    <property type="nucleotide sequence ID" value="NZ_QXHD01000004.1"/>
</dbReference>
<dbReference type="Pfam" id="PF22725">
    <property type="entry name" value="GFO_IDH_MocA_C3"/>
    <property type="match status" value="1"/>
</dbReference>
<dbReference type="PANTHER" id="PTHR43377">
    <property type="entry name" value="BILIVERDIN REDUCTASE A"/>
    <property type="match status" value="1"/>
</dbReference>
<feature type="domain" description="GFO/IDH/MocA-like oxidoreductase" evidence="2">
    <location>
        <begin position="129"/>
        <end position="235"/>
    </location>
</feature>
<name>A0A6M0RRF0_9CYAN</name>
<organism evidence="3 4">
    <name type="scientific">Adonisia turfae CCMR0081</name>
    <dbReference type="NCBI Taxonomy" id="2292702"/>
    <lineage>
        <taxon>Bacteria</taxon>
        <taxon>Bacillati</taxon>
        <taxon>Cyanobacteriota</taxon>
        <taxon>Adonisia</taxon>
        <taxon>Adonisia turfae</taxon>
    </lineage>
</organism>
<dbReference type="Pfam" id="PF01408">
    <property type="entry name" value="GFO_IDH_MocA"/>
    <property type="match status" value="1"/>
</dbReference>
<dbReference type="InterPro" id="IPR036291">
    <property type="entry name" value="NAD(P)-bd_dom_sf"/>
</dbReference>
<gene>
    <name evidence="3" type="ORF">DXZ20_24930</name>
</gene>
<proteinExistence type="predicted"/>